<keyword evidence="3" id="KW-0720">Serine protease</keyword>
<evidence type="ECO:0000256" key="3">
    <source>
        <dbReference type="RuleBase" id="RU363034"/>
    </source>
</evidence>
<dbReference type="InterPro" id="IPR033116">
    <property type="entry name" value="TRYPSIN_SER"/>
</dbReference>
<organism evidence="7 8">
    <name type="scientific">Biomphalaria glabrata</name>
    <name type="common">Bloodfluke planorb</name>
    <name type="synonym">Freshwater snail</name>
    <dbReference type="NCBI Taxonomy" id="6526"/>
    <lineage>
        <taxon>Eukaryota</taxon>
        <taxon>Metazoa</taxon>
        <taxon>Spiralia</taxon>
        <taxon>Lophotrochozoa</taxon>
        <taxon>Mollusca</taxon>
        <taxon>Gastropoda</taxon>
        <taxon>Heterobranchia</taxon>
        <taxon>Euthyneura</taxon>
        <taxon>Panpulmonata</taxon>
        <taxon>Hygrophila</taxon>
        <taxon>Lymnaeoidea</taxon>
        <taxon>Planorbidae</taxon>
        <taxon>Biomphalaria</taxon>
    </lineage>
</organism>
<keyword evidence="1" id="KW-1015">Disulfide bond</keyword>
<dbReference type="GO" id="GO:0005576">
    <property type="term" value="C:extracellular region"/>
    <property type="evidence" value="ECO:0007669"/>
    <property type="project" value="InterPro"/>
</dbReference>
<dbReference type="PROSITE" id="PS50240">
    <property type="entry name" value="TRYPSIN_DOM"/>
    <property type="match status" value="1"/>
</dbReference>
<evidence type="ECO:0000256" key="4">
    <source>
        <dbReference type="SAM" id="MobiDB-lite"/>
    </source>
</evidence>
<dbReference type="Pfam" id="PF01607">
    <property type="entry name" value="CBM_14"/>
    <property type="match status" value="1"/>
</dbReference>
<dbReference type="InterPro" id="IPR009003">
    <property type="entry name" value="Peptidase_S1_PA"/>
</dbReference>
<dbReference type="SUPFAM" id="SSF57625">
    <property type="entry name" value="Invertebrate chitin-binding proteins"/>
    <property type="match status" value="1"/>
</dbReference>
<feature type="region of interest" description="Disordered" evidence="4">
    <location>
        <begin position="456"/>
        <end position="516"/>
    </location>
</feature>
<dbReference type="EnsemblMetazoa" id="BGLB003497-RB">
    <property type="protein sequence ID" value="BGLB003497-PB"/>
    <property type="gene ID" value="BGLB003497"/>
</dbReference>
<feature type="domain" description="Peptidase S1" evidence="5">
    <location>
        <begin position="658"/>
        <end position="885"/>
    </location>
</feature>
<dbReference type="PRINTS" id="PR00722">
    <property type="entry name" value="CHYMOTRYPSIN"/>
</dbReference>
<dbReference type="STRING" id="6526.A0A2C9JJP4"/>
<keyword evidence="3" id="KW-0645">Protease</keyword>
<feature type="compositionally biased region" description="Low complexity" evidence="4">
    <location>
        <begin position="335"/>
        <end position="361"/>
    </location>
</feature>
<dbReference type="AlphaFoldDB" id="A0A2C9JJP4"/>
<dbReference type="PANTHER" id="PTHR24252:SF7">
    <property type="entry name" value="HYALIN"/>
    <property type="match status" value="1"/>
</dbReference>
<dbReference type="CDD" id="cd00190">
    <property type="entry name" value="Tryp_SPc"/>
    <property type="match status" value="1"/>
</dbReference>
<feature type="compositionally biased region" description="Polar residues" evidence="4">
    <location>
        <begin position="456"/>
        <end position="478"/>
    </location>
</feature>
<dbReference type="PANTHER" id="PTHR24252">
    <property type="entry name" value="ACROSIN-RELATED"/>
    <property type="match status" value="1"/>
</dbReference>
<gene>
    <name evidence="7" type="primary">106074102</name>
</gene>
<evidence type="ECO:0008006" key="9">
    <source>
        <dbReference type="Google" id="ProtNLM"/>
    </source>
</evidence>
<dbReference type="GO" id="GO:0006508">
    <property type="term" value="P:proteolysis"/>
    <property type="evidence" value="ECO:0007669"/>
    <property type="project" value="UniProtKB-KW"/>
</dbReference>
<dbReference type="VEuPathDB" id="VectorBase:BGLAX_027199"/>
<keyword evidence="3" id="KW-0378">Hydrolase</keyword>
<reference evidence="7" key="1">
    <citation type="submission" date="2020-05" db="UniProtKB">
        <authorList>
            <consortium name="EnsemblMetazoa"/>
        </authorList>
    </citation>
    <scope>IDENTIFICATION</scope>
    <source>
        <strain evidence="7">BB02</strain>
    </source>
</reference>
<dbReference type="PROSITE" id="PS00134">
    <property type="entry name" value="TRYPSIN_HIS"/>
    <property type="match status" value="1"/>
</dbReference>
<evidence type="ECO:0000313" key="8">
    <source>
        <dbReference type="Proteomes" id="UP000076420"/>
    </source>
</evidence>
<dbReference type="FunFam" id="2.40.10.10:FF:000068">
    <property type="entry name" value="transmembrane protease serine 2"/>
    <property type="match status" value="1"/>
</dbReference>
<dbReference type="Gene3D" id="2.40.10.10">
    <property type="entry name" value="Trypsin-like serine proteases"/>
    <property type="match status" value="1"/>
</dbReference>
<dbReference type="PROSITE" id="PS50940">
    <property type="entry name" value="CHIT_BIND_II"/>
    <property type="match status" value="1"/>
</dbReference>
<dbReference type="Pfam" id="PF00089">
    <property type="entry name" value="Trypsin"/>
    <property type="match status" value="1"/>
</dbReference>
<dbReference type="SMART" id="SM00020">
    <property type="entry name" value="Tryp_SPc"/>
    <property type="match status" value="1"/>
</dbReference>
<evidence type="ECO:0000259" key="5">
    <source>
        <dbReference type="PROSITE" id="PS50240"/>
    </source>
</evidence>
<feature type="compositionally biased region" description="Low complexity" evidence="4">
    <location>
        <begin position="489"/>
        <end position="509"/>
    </location>
</feature>
<feature type="region of interest" description="Disordered" evidence="4">
    <location>
        <begin position="299"/>
        <end position="372"/>
    </location>
</feature>
<dbReference type="FunFam" id="2.40.10.10:FF:000002">
    <property type="entry name" value="Transmembrane protease serine"/>
    <property type="match status" value="1"/>
</dbReference>
<dbReference type="InterPro" id="IPR043504">
    <property type="entry name" value="Peptidase_S1_PA_chymotrypsin"/>
</dbReference>
<dbReference type="InterPro" id="IPR001314">
    <property type="entry name" value="Peptidase_S1A"/>
</dbReference>
<dbReference type="InterPro" id="IPR036508">
    <property type="entry name" value="Chitin-bd_dom_sf"/>
</dbReference>
<dbReference type="GO" id="GO:0008061">
    <property type="term" value="F:chitin binding"/>
    <property type="evidence" value="ECO:0007669"/>
    <property type="project" value="InterPro"/>
</dbReference>
<feature type="compositionally biased region" description="Basic and acidic residues" evidence="4">
    <location>
        <begin position="299"/>
        <end position="310"/>
    </location>
</feature>
<dbReference type="InterPro" id="IPR018114">
    <property type="entry name" value="TRYPSIN_HIS"/>
</dbReference>
<feature type="domain" description="Chitin-binding type-2" evidence="6">
    <location>
        <begin position="238"/>
        <end position="297"/>
    </location>
</feature>
<evidence type="ECO:0000256" key="1">
    <source>
        <dbReference type="ARBA" id="ARBA00023157"/>
    </source>
</evidence>
<evidence type="ECO:0000259" key="6">
    <source>
        <dbReference type="PROSITE" id="PS50940"/>
    </source>
</evidence>
<dbReference type="Proteomes" id="UP000076420">
    <property type="component" value="Unassembled WGS sequence"/>
</dbReference>
<dbReference type="OrthoDB" id="6158450at2759"/>
<accession>A0A2C9JJP4</accession>
<evidence type="ECO:0000256" key="2">
    <source>
        <dbReference type="ARBA" id="ARBA00024195"/>
    </source>
</evidence>
<dbReference type="GO" id="GO:0004252">
    <property type="term" value="F:serine-type endopeptidase activity"/>
    <property type="evidence" value="ECO:0007669"/>
    <property type="project" value="InterPro"/>
</dbReference>
<dbReference type="PROSITE" id="PS00135">
    <property type="entry name" value="TRYPSIN_SER"/>
    <property type="match status" value="1"/>
</dbReference>
<protein>
    <recommendedName>
        <fullName evidence="9">Peptidase S1 domain-containing protein</fullName>
    </recommendedName>
</protein>
<comment type="similarity">
    <text evidence="2">Belongs to the peptidase S1 family. CLIP subfamily.</text>
</comment>
<dbReference type="InterPro" id="IPR002557">
    <property type="entry name" value="Chitin-bd_dom"/>
</dbReference>
<dbReference type="SUPFAM" id="SSF50494">
    <property type="entry name" value="Trypsin-like serine proteases"/>
    <property type="match status" value="1"/>
</dbReference>
<name>A0A2C9JJP4_BIOGL</name>
<feature type="compositionally biased region" description="Basic and acidic residues" evidence="4">
    <location>
        <begin position="317"/>
        <end position="334"/>
    </location>
</feature>
<proteinExistence type="inferred from homology"/>
<evidence type="ECO:0000313" key="7">
    <source>
        <dbReference type="EnsemblMetazoa" id="BGLB003497-PB"/>
    </source>
</evidence>
<feature type="compositionally biased region" description="Basic and acidic residues" evidence="4">
    <location>
        <begin position="362"/>
        <end position="372"/>
    </location>
</feature>
<dbReference type="InterPro" id="IPR001254">
    <property type="entry name" value="Trypsin_dom"/>
</dbReference>
<dbReference type="VEuPathDB" id="VectorBase:BGLB003497"/>
<sequence length="898" mass="102023">MKWTEMTSDYEIYTDCINTGYNLPRQRRKSLILVIDETFRTLINFRLLLLAFVVYKCFHVATASHNNVKTLVRDDVEENRTIKLVLFNGGEYRPLRGRKLRPGSSREFTNMPLSNDHIETYPTEQAPNLTDLPNYYKSLKKGKVALSRGQDGVRKSPPFLRKSGRSRPVLGNTHVMLSNSEREVVTEEVLDLVPSKNDRIPYNVYDHPNLHGDIEGYQSTPEYTELKDEILLQTYKARTPCQRSNLQWVRDEENCGVFFVCVRNRMAAAMTCPGNEVWSNRATNCVPLKSRWDDCTAVDESEHTTEHGDQRIYSSESESRLHHDEWESTQKDDWTTSTTSTTPSTTTTTTTTEETTTSTTEPPEHLTVEDNNYKVEPRLQLELNPTSHNGNGRAFKTGRRRLNPVRRHGEYIILKTTQPVSNKEPPHQTAALKGPQLPETKKVSRVFVKRKSIYTSPSTTRTNAQRRYNQRGTDTSRGYWNHNGKQREPAATTMLPQTTTSTTTTTTTTAPPPTTITKLPVYIGTLGPLLRRRSKVTRQKHVQPRARKERVNNQRLKTDRLHYRYDVPDNKPDLTAEVSVDVKSLQTTPVVEIQTHSTSRPTTSWWVDIVTLGPPVPPEKVRPVSHSRASLPVKHPAINSTTFPPYLPECGVSVTSMIVGGLPAKRGRWPWVVSLQLTWAKRHVCGATLIHPQWVVTAAHCVAGPDFNTADEWRAVFWQHGSAQSVDYIVKHPDFVNGDNYPNDIALLRLSKAADVSGFDVRHACLPEKEKIHREWEECWIMGWGEAKDHVETELMELEVNIRKNSECSARWGWKRILNSHVCVGNGDRGACNGDSGGPLVCRKNGYHYLAGVTSWGVSGCQTTGYPSVFTRVAYYTDWIHETIQAYTGSVRCYLEIN</sequence>
<dbReference type="KEGG" id="bgt:106074102"/>